<keyword evidence="2" id="KW-1133">Transmembrane helix</keyword>
<dbReference type="EMBL" id="BIMX01000002">
    <property type="protein sequence ID" value="GCE97497.1"/>
    <property type="molecule type" value="Genomic_DNA"/>
</dbReference>
<evidence type="ECO:0000313" key="4">
    <source>
        <dbReference type="Proteomes" id="UP000301737"/>
    </source>
</evidence>
<accession>A0A4C2E042</accession>
<dbReference type="OrthoDB" id="4082764at2759"/>
<gene>
    <name evidence="3" type="ORF">ZYGM_002485</name>
</gene>
<dbReference type="AlphaFoldDB" id="A0A4C2E042"/>
<reference evidence="3 4" key="1">
    <citation type="submission" date="2019-01" db="EMBL/GenBank/DDBJ databases">
        <title>Draft Genome Sequencing of Zygosaccharomyces mellis Ca-7.</title>
        <authorList>
            <person name="Shiwa Y."/>
            <person name="Kanesaki Y."/>
            <person name="Ishige T."/>
            <person name="Mura K."/>
            <person name="Hori T."/>
            <person name="Tamura T."/>
        </authorList>
    </citation>
    <scope>NUCLEOTIDE SEQUENCE [LARGE SCALE GENOMIC DNA]</scope>
    <source>
        <strain evidence="3 4">Ca-7</strain>
    </source>
</reference>
<evidence type="ECO:0000313" key="3">
    <source>
        <dbReference type="EMBL" id="GCE97497.1"/>
    </source>
</evidence>
<evidence type="ECO:0008006" key="5">
    <source>
        <dbReference type="Google" id="ProtNLM"/>
    </source>
</evidence>
<evidence type="ECO:0000256" key="1">
    <source>
        <dbReference type="SAM" id="MobiDB-lite"/>
    </source>
</evidence>
<evidence type="ECO:0000256" key="2">
    <source>
        <dbReference type="SAM" id="Phobius"/>
    </source>
</evidence>
<feature type="transmembrane region" description="Helical" evidence="2">
    <location>
        <begin position="108"/>
        <end position="127"/>
    </location>
</feature>
<name>A0A4C2E042_9SACH</name>
<proteinExistence type="predicted"/>
<comment type="caution">
    <text evidence="3">The sequence shown here is derived from an EMBL/GenBank/DDBJ whole genome shotgun (WGS) entry which is preliminary data.</text>
</comment>
<organism evidence="3 4">
    <name type="scientific">Zygosaccharomyces mellis</name>
    <dbReference type="NCBI Taxonomy" id="42258"/>
    <lineage>
        <taxon>Eukaryota</taxon>
        <taxon>Fungi</taxon>
        <taxon>Dikarya</taxon>
        <taxon>Ascomycota</taxon>
        <taxon>Saccharomycotina</taxon>
        <taxon>Saccharomycetes</taxon>
        <taxon>Saccharomycetales</taxon>
        <taxon>Saccharomycetaceae</taxon>
        <taxon>Zygosaccharomyces</taxon>
    </lineage>
</organism>
<keyword evidence="2" id="KW-0812">Transmembrane</keyword>
<sequence>MAKGVKNRNASKQVDARLNEPLNSETPPTIFSSDLKPEYATAALNMAADFVRQKQSLANMSVLGHPFIVVFVWMVAIYFAAPKVTVPADFGDTFFSFIWRSISQNKSVVPTVIIFGCLSTIVVFTLMSRVTETFFNSLSRDILDSQGQNVFGVNLKKLVEKKCTDQELQQAKNTYIVVYRDTPVALVSLVENKILSTKDSLVMSVSTMGSRKVYEKSGIIEDLIDWCTIRTKQQYVQGHHEGKMKLLIDIYSFDVDIKGILKRKGFTLVKSTKLHESFILGKIFGMKKELWGLQFHFQNPRLSEGK</sequence>
<keyword evidence="4" id="KW-1185">Reference proteome</keyword>
<dbReference type="InterPro" id="IPR024297">
    <property type="entry name" value="Pho86"/>
</dbReference>
<keyword evidence="2" id="KW-0472">Membrane</keyword>
<dbReference type="Proteomes" id="UP000301737">
    <property type="component" value="Unassembled WGS sequence"/>
</dbReference>
<dbReference type="Pfam" id="PF11124">
    <property type="entry name" value="Pho86"/>
    <property type="match status" value="1"/>
</dbReference>
<feature type="region of interest" description="Disordered" evidence="1">
    <location>
        <begin position="1"/>
        <end position="29"/>
    </location>
</feature>
<feature type="transmembrane region" description="Helical" evidence="2">
    <location>
        <begin position="62"/>
        <end position="81"/>
    </location>
</feature>
<protein>
    <recommendedName>
        <fullName evidence="5">Inorganic phosphate transporter PHO86</fullName>
    </recommendedName>
</protein>